<organism evidence="1 2">
    <name type="scientific">Xylaria curta</name>
    <dbReference type="NCBI Taxonomy" id="42375"/>
    <lineage>
        <taxon>Eukaryota</taxon>
        <taxon>Fungi</taxon>
        <taxon>Dikarya</taxon>
        <taxon>Ascomycota</taxon>
        <taxon>Pezizomycotina</taxon>
        <taxon>Sordariomycetes</taxon>
        <taxon>Xylariomycetidae</taxon>
        <taxon>Xylariales</taxon>
        <taxon>Xylariaceae</taxon>
        <taxon>Xylaria</taxon>
    </lineage>
</organism>
<reference evidence="1" key="1">
    <citation type="submission" date="2022-10" db="EMBL/GenBank/DDBJ databases">
        <title>Genome Sequence of Xylaria curta.</title>
        <authorList>
            <person name="Buettner E."/>
        </authorList>
    </citation>
    <scope>NUCLEOTIDE SEQUENCE</scope>
    <source>
        <strain evidence="1">Babe10</strain>
    </source>
</reference>
<comment type="caution">
    <text evidence="1">The sequence shown here is derived from an EMBL/GenBank/DDBJ whole genome shotgun (WGS) entry which is preliminary data.</text>
</comment>
<evidence type="ECO:0000313" key="1">
    <source>
        <dbReference type="EMBL" id="KAJ2984955.1"/>
    </source>
</evidence>
<name>A0ACC1NZX8_9PEZI</name>
<evidence type="ECO:0000313" key="2">
    <source>
        <dbReference type="Proteomes" id="UP001143856"/>
    </source>
</evidence>
<gene>
    <name evidence="1" type="ORF">NUW58_g5794</name>
</gene>
<sequence length="393" mass="44744">MRDGVYLNRRTELPKDFYSTKTFTDKLLKYLDNRSPQEKDKPFFSYLAYPVPHWPLHAPREVIEKYEGIYNDGPEALRQKRLARLIELGLVSKDVQPAPMVGLVDREWDQMTPEERAISARKMETFAAMVDVVDQNIQRVLDYLSSTGELDNTFILFMSDNGAEGTLLEALPMLNGATSLGALLEKHYDNQLSNIGNKDSFTWYGASWACASMAPSRGFKTWITEGGIRCPCLVRYPPLQAVGGSHTNSFTTVMDIVPTILDLAGAKHPHPQFRGRDVVPVRGKSWVSHLSHPNPGTGQHVHDENTSVTGWELFGLRAIRQGKWKAIFMTPPRGNEEWELYDMDNDPGEIDNKAAVEPEILKRLVQHWNVYYNEVRMFDPDVTFHVVNDTRFT</sequence>
<dbReference type="Proteomes" id="UP001143856">
    <property type="component" value="Unassembled WGS sequence"/>
</dbReference>
<protein>
    <submittedName>
        <fullName evidence="1">Uncharacterized protein</fullName>
    </submittedName>
</protein>
<accession>A0ACC1NZX8</accession>
<keyword evidence="2" id="KW-1185">Reference proteome</keyword>
<proteinExistence type="predicted"/>
<dbReference type="EMBL" id="JAPDGR010001192">
    <property type="protein sequence ID" value="KAJ2984955.1"/>
    <property type="molecule type" value="Genomic_DNA"/>
</dbReference>